<dbReference type="GO" id="GO:0006508">
    <property type="term" value="P:proteolysis"/>
    <property type="evidence" value="ECO:0007669"/>
    <property type="project" value="InterPro"/>
</dbReference>
<dbReference type="InterPro" id="IPR011765">
    <property type="entry name" value="Pept_M16_N"/>
</dbReference>
<dbReference type="GO" id="GO:0046872">
    <property type="term" value="F:metal ion binding"/>
    <property type="evidence" value="ECO:0007669"/>
    <property type="project" value="InterPro"/>
</dbReference>
<comment type="similarity">
    <text evidence="2 3">Belongs to the peptidase M16 family.</text>
</comment>
<evidence type="ECO:0000256" key="3">
    <source>
        <dbReference type="RuleBase" id="RU004447"/>
    </source>
</evidence>
<dbReference type="PROSITE" id="PS00143">
    <property type="entry name" value="INSULINASE"/>
    <property type="match status" value="1"/>
</dbReference>
<evidence type="ECO:0000256" key="1">
    <source>
        <dbReference type="ARBA" id="ARBA00001947"/>
    </source>
</evidence>
<feature type="domain" description="Peptidase M16 C-terminal" evidence="5">
    <location>
        <begin position="204"/>
        <end position="377"/>
    </location>
</feature>
<dbReference type="InterPro" id="IPR007863">
    <property type="entry name" value="Peptidase_M16_C"/>
</dbReference>
<evidence type="ECO:0000259" key="4">
    <source>
        <dbReference type="Pfam" id="PF00675"/>
    </source>
</evidence>
<dbReference type="InterPro" id="IPR050361">
    <property type="entry name" value="MPP/UQCRC_Complex"/>
</dbReference>
<organism evidence="6">
    <name type="scientific">Bacteroides intestinalis</name>
    <dbReference type="NCBI Taxonomy" id="329854"/>
    <lineage>
        <taxon>Bacteria</taxon>
        <taxon>Pseudomonadati</taxon>
        <taxon>Bacteroidota</taxon>
        <taxon>Bacteroidia</taxon>
        <taxon>Bacteroidales</taxon>
        <taxon>Bacteroidaceae</taxon>
        <taxon>Bacteroides</taxon>
    </lineage>
</organism>
<dbReference type="PANTHER" id="PTHR11851">
    <property type="entry name" value="METALLOPROTEASE"/>
    <property type="match status" value="1"/>
</dbReference>
<gene>
    <name evidence="6" type="ORF">BILFYP9_03969</name>
</gene>
<reference evidence="6" key="1">
    <citation type="submission" date="2019-11" db="EMBL/GenBank/DDBJ databases">
        <authorList>
            <person name="Feng L."/>
        </authorList>
    </citation>
    <scope>NUCLEOTIDE SEQUENCE</scope>
    <source>
        <strain evidence="6">BintestinalisLFYP9</strain>
    </source>
</reference>
<dbReference type="Gene3D" id="3.30.830.10">
    <property type="entry name" value="Metalloenzyme, LuxS/M16 peptidase-like"/>
    <property type="match status" value="2"/>
</dbReference>
<dbReference type="SUPFAM" id="SSF63411">
    <property type="entry name" value="LuxS/MPP-like metallohydrolase"/>
    <property type="match status" value="2"/>
</dbReference>
<dbReference type="EMBL" id="CACRSU010000048">
    <property type="protein sequence ID" value="VYT46894.1"/>
    <property type="molecule type" value="Genomic_DNA"/>
</dbReference>
<dbReference type="InterPro" id="IPR001431">
    <property type="entry name" value="Pept_M16_Zn_BS"/>
</dbReference>
<dbReference type="Pfam" id="PF05193">
    <property type="entry name" value="Peptidase_M16_C"/>
    <property type="match status" value="1"/>
</dbReference>
<feature type="domain" description="Peptidase M16 N-terminal" evidence="4">
    <location>
        <begin position="56"/>
        <end position="194"/>
    </location>
</feature>
<dbReference type="InterPro" id="IPR011249">
    <property type="entry name" value="Metalloenz_LuxS/M16"/>
</dbReference>
<name>A0A6N2WYE6_9BACE</name>
<evidence type="ECO:0000256" key="2">
    <source>
        <dbReference type="ARBA" id="ARBA00007261"/>
    </source>
</evidence>
<dbReference type="PANTHER" id="PTHR11851:SF49">
    <property type="entry name" value="MITOCHONDRIAL-PROCESSING PEPTIDASE SUBUNIT ALPHA"/>
    <property type="match status" value="1"/>
</dbReference>
<protein>
    <submittedName>
        <fullName evidence="6">Peptidase M16 inactive domain protein</fullName>
    </submittedName>
</protein>
<comment type="cofactor">
    <cofactor evidence="1">
        <name>Zn(2+)</name>
        <dbReference type="ChEBI" id="CHEBI:29105"/>
    </cofactor>
</comment>
<evidence type="ECO:0000259" key="5">
    <source>
        <dbReference type="Pfam" id="PF05193"/>
    </source>
</evidence>
<sequence>MYFCFVKIGGAHQIELSLRPQSVLNVRMKKLALFPLPGHNEYTLANGLRIIHQPAYSNVAYCGFAVDAGTRDELENEQGMAHFVEHLIFKGTQKRKAWHILNRMENVGGDLNAYTNKEETVIYSAFLTEHFGRAFELLADIVFHSTFPQREIEKETEVIIDEIQSYEDTPSELIFDDFEDLIFRGHPLGRNILGNPELLKTFRSEDAAAFTSRFYHPGNMVFFVWGDLDFKQVIRWAEKLLIDVPAVSVDNRRMPPPLYTPEKLTIHKDTHQAHVMIGSRGYNAYDDKRTALYLLNNILGGPGMNSRLNVSLRERRGLVYNVESNLTSYTDTGVFCTYFGCDFEDVDTCMRLVMKEFKNLRDTKMTSQQLTAAKKQLIGQIGVASDNNENNALSMAKTFLHYNKYESSEAVYQRIEQITPEILLEVANEMFAEDYLSTLIYR</sequence>
<proteinExistence type="inferred from homology"/>
<evidence type="ECO:0000313" key="6">
    <source>
        <dbReference type="EMBL" id="VYT46894.1"/>
    </source>
</evidence>
<dbReference type="Pfam" id="PF00675">
    <property type="entry name" value="Peptidase_M16"/>
    <property type="match status" value="1"/>
</dbReference>
<dbReference type="AlphaFoldDB" id="A0A6N2WYE6"/>
<accession>A0A6N2WYE6</accession>
<dbReference type="GO" id="GO:0004222">
    <property type="term" value="F:metalloendopeptidase activity"/>
    <property type="evidence" value="ECO:0007669"/>
    <property type="project" value="InterPro"/>
</dbReference>